<dbReference type="AlphaFoldDB" id="A0A9K3LRM5"/>
<protein>
    <submittedName>
        <fullName evidence="2">Uncharacterized protein</fullName>
    </submittedName>
</protein>
<feature type="signal peptide" evidence="1">
    <location>
        <begin position="1"/>
        <end position="18"/>
    </location>
</feature>
<evidence type="ECO:0000313" key="3">
    <source>
        <dbReference type="Proteomes" id="UP000693970"/>
    </source>
</evidence>
<comment type="caution">
    <text evidence="2">The sequence shown here is derived from an EMBL/GenBank/DDBJ whole genome shotgun (WGS) entry which is preliminary data.</text>
</comment>
<reference evidence="2" key="2">
    <citation type="submission" date="2021-04" db="EMBL/GenBank/DDBJ databases">
        <authorList>
            <person name="Podell S."/>
        </authorList>
    </citation>
    <scope>NUCLEOTIDE SEQUENCE</scope>
    <source>
        <strain evidence="2">Hildebrandi</strain>
    </source>
</reference>
<organism evidence="2 3">
    <name type="scientific">Nitzschia inconspicua</name>
    <dbReference type="NCBI Taxonomy" id="303405"/>
    <lineage>
        <taxon>Eukaryota</taxon>
        <taxon>Sar</taxon>
        <taxon>Stramenopiles</taxon>
        <taxon>Ochrophyta</taxon>
        <taxon>Bacillariophyta</taxon>
        <taxon>Bacillariophyceae</taxon>
        <taxon>Bacillariophycidae</taxon>
        <taxon>Bacillariales</taxon>
        <taxon>Bacillariaceae</taxon>
        <taxon>Nitzschia</taxon>
    </lineage>
</organism>
<dbReference type="EMBL" id="JAGRRH010000009">
    <property type="protein sequence ID" value="KAG7365341.1"/>
    <property type="molecule type" value="Genomic_DNA"/>
</dbReference>
<reference evidence="2" key="1">
    <citation type="journal article" date="2021" name="Sci. Rep.">
        <title>Diploid genomic architecture of Nitzschia inconspicua, an elite biomass production diatom.</title>
        <authorList>
            <person name="Oliver A."/>
            <person name="Podell S."/>
            <person name="Pinowska A."/>
            <person name="Traller J.C."/>
            <person name="Smith S.R."/>
            <person name="McClure R."/>
            <person name="Beliaev A."/>
            <person name="Bohutskyi P."/>
            <person name="Hill E.A."/>
            <person name="Rabines A."/>
            <person name="Zheng H."/>
            <person name="Allen L.Z."/>
            <person name="Kuo A."/>
            <person name="Grigoriev I.V."/>
            <person name="Allen A.E."/>
            <person name="Hazlebeck D."/>
            <person name="Allen E.E."/>
        </authorList>
    </citation>
    <scope>NUCLEOTIDE SEQUENCE</scope>
    <source>
        <strain evidence="2">Hildebrandi</strain>
    </source>
</reference>
<evidence type="ECO:0000313" key="2">
    <source>
        <dbReference type="EMBL" id="KAG7365341.1"/>
    </source>
</evidence>
<name>A0A9K3LRM5_9STRA</name>
<evidence type="ECO:0000256" key="1">
    <source>
        <dbReference type="SAM" id="SignalP"/>
    </source>
</evidence>
<proteinExistence type="predicted"/>
<gene>
    <name evidence="2" type="ORF">IV203_038544</name>
</gene>
<keyword evidence="3" id="KW-1185">Reference proteome</keyword>
<keyword evidence="1" id="KW-0732">Signal</keyword>
<sequence length="189" mass="19641">MKLSNIAIFIAAVATTDALAPNSAAPESSVSRRGAFGLLGAGAAAAFLLQPQVANAAAAKTGAASPFTGDYNDPNHPECLRQVKVVGAPLRADGTRSQYPVIEVTGYDGKGDSKICTDRPTRDDLWKVQGTVKSSNSAVIDFSPKGGPSNLVATYEDGGIVFPDGNKWTKVARGTDSRRPADMSTLKSD</sequence>
<feature type="chain" id="PRO_5039896831" evidence="1">
    <location>
        <begin position="19"/>
        <end position="189"/>
    </location>
</feature>
<dbReference type="Proteomes" id="UP000693970">
    <property type="component" value="Unassembled WGS sequence"/>
</dbReference>
<dbReference type="OrthoDB" id="38484at2759"/>
<accession>A0A9K3LRM5</accession>